<accession>A0AAX6EFY2</accession>
<dbReference type="AlphaFoldDB" id="A0AAX6EFY2"/>
<reference evidence="2" key="1">
    <citation type="journal article" date="2023" name="GigaByte">
        <title>Genome assembly of the bearded iris, Iris pallida Lam.</title>
        <authorList>
            <person name="Bruccoleri R.E."/>
            <person name="Oakeley E.J."/>
            <person name="Faust A.M.E."/>
            <person name="Altorfer M."/>
            <person name="Dessus-Babus S."/>
            <person name="Burckhardt D."/>
            <person name="Oertli M."/>
            <person name="Naumann U."/>
            <person name="Petersen F."/>
            <person name="Wong J."/>
        </authorList>
    </citation>
    <scope>NUCLEOTIDE SEQUENCE</scope>
    <source>
        <strain evidence="2">GSM-AAB239-AS_SAM_17_03QT</strain>
    </source>
</reference>
<organism evidence="2 3">
    <name type="scientific">Iris pallida</name>
    <name type="common">Sweet iris</name>
    <dbReference type="NCBI Taxonomy" id="29817"/>
    <lineage>
        <taxon>Eukaryota</taxon>
        <taxon>Viridiplantae</taxon>
        <taxon>Streptophyta</taxon>
        <taxon>Embryophyta</taxon>
        <taxon>Tracheophyta</taxon>
        <taxon>Spermatophyta</taxon>
        <taxon>Magnoliopsida</taxon>
        <taxon>Liliopsida</taxon>
        <taxon>Asparagales</taxon>
        <taxon>Iridaceae</taxon>
        <taxon>Iridoideae</taxon>
        <taxon>Irideae</taxon>
        <taxon>Iris</taxon>
    </lineage>
</organism>
<comment type="caution">
    <text evidence="2">The sequence shown here is derived from an EMBL/GenBank/DDBJ whole genome shotgun (WGS) entry which is preliminary data.</text>
</comment>
<dbReference type="Proteomes" id="UP001140949">
    <property type="component" value="Unassembled WGS sequence"/>
</dbReference>
<dbReference type="EMBL" id="JANAVB010036820">
    <property type="protein sequence ID" value="KAJ6802873.1"/>
    <property type="molecule type" value="Genomic_DNA"/>
</dbReference>
<evidence type="ECO:0000256" key="1">
    <source>
        <dbReference type="SAM" id="MobiDB-lite"/>
    </source>
</evidence>
<evidence type="ECO:0000313" key="2">
    <source>
        <dbReference type="EMBL" id="KAJ6802873.1"/>
    </source>
</evidence>
<feature type="region of interest" description="Disordered" evidence="1">
    <location>
        <begin position="1"/>
        <end position="24"/>
    </location>
</feature>
<name>A0AAX6EFY2_IRIPA</name>
<protein>
    <submittedName>
        <fullName evidence="2">Uncharacterized protein</fullName>
    </submittedName>
</protein>
<proteinExistence type="predicted"/>
<evidence type="ECO:0000313" key="3">
    <source>
        <dbReference type="Proteomes" id="UP001140949"/>
    </source>
</evidence>
<sequence>MASWRSVGIDKSGRSGGDPTTGTRFGPPVMWLSLGVVRSFGVAGGGVVVPGGECVTDLDSGRLTARW</sequence>
<gene>
    <name evidence="2" type="ORF">M6B38_190110</name>
</gene>
<reference evidence="2" key="2">
    <citation type="submission" date="2023-04" db="EMBL/GenBank/DDBJ databases">
        <authorList>
            <person name="Bruccoleri R.E."/>
            <person name="Oakeley E.J."/>
            <person name="Faust A.-M."/>
            <person name="Dessus-Babus S."/>
            <person name="Altorfer M."/>
            <person name="Burckhardt D."/>
            <person name="Oertli M."/>
            <person name="Naumann U."/>
            <person name="Petersen F."/>
            <person name="Wong J."/>
        </authorList>
    </citation>
    <scope>NUCLEOTIDE SEQUENCE</scope>
    <source>
        <strain evidence="2">GSM-AAB239-AS_SAM_17_03QT</strain>
        <tissue evidence="2">Leaf</tissue>
    </source>
</reference>
<keyword evidence="3" id="KW-1185">Reference proteome</keyword>